<dbReference type="PROSITE" id="PS51677">
    <property type="entry name" value="NODB"/>
    <property type="match status" value="1"/>
</dbReference>
<dbReference type="EMBL" id="JBIASD010000016">
    <property type="protein sequence ID" value="MFF3668580.1"/>
    <property type="molecule type" value="Genomic_DNA"/>
</dbReference>
<proteinExistence type="predicted"/>
<dbReference type="InterPro" id="IPR002509">
    <property type="entry name" value="NODB_dom"/>
</dbReference>
<comment type="caution">
    <text evidence="2">The sequence shown here is derived from an EMBL/GenBank/DDBJ whole genome shotgun (WGS) entry which is preliminary data.</text>
</comment>
<accession>A0ABW6SY44</accession>
<feature type="domain" description="NodB homology" evidence="1">
    <location>
        <begin position="52"/>
        <end position="231"/>
    </location>
</feature>
<dbReference type="PANTHER" id="PTHR10587">
    <property type="entry name" value="GLYCOSYL TRANSFERASE-RELATED"/>
    <property type="match status" value="1"/>
</dbReference>
<reference evidence="2 3" key="1">
    <citation type="submission" date="2024-10" db="EMBL/GenBank/DDBJ databases">
        <title>The Natural Products Discovery Center: Release of the First 8490 Sequenced Strains for Exploring Actinobacteria Biosynthetic Diversity.</title>
        <authorList>
            <person name="Kalkreuter E."/>
            <person name="Kautsar S.A."/>
            <person name="Yang D."/>
            <person name="Bader C.D."/>
            <person name="Teijaro C.N."/>
            <person name="Fluegel L."/>
            <person name="Davis C.M."/>
            <person name="Simpson J.R."/>
            <person name="Lauterbach L."/>
            <person name="Steele A.D."/>
            <person name="Gui C."/>
            <person name="Meng S."/>
            <person name="Li G."/>
            <person name="Viehrig K."/>
            <person name="Ye F."/>
            <person name="Su P."/>
            <person name="Kiefer A.F."/>
            <person name="Nichols A."/>
            <person name="Cepeda A.J."/>
            <person name="Yan W."/>
            <person name="Fan B."/>
            <person name="Jiang Y."/>
            <person name="Adhikari A."/>
            <person name="Zheng C.-J."/>
            <person name="Schuster L."/>
            <person name="Cowan T.M."/>
            <person name="Smanski M.J."/>
            <person name="Chevrette M.G."/>
            <person name="De Carvalho L.P.S."/>
            <person name="Shen B."/>
        </authorList>
    </citation>
    <scope>NUCLEOTIDE SEQUENCE [LARGE SCALE GENOMIC DNA]</scope>
    <source>
        <strain evidence="2 3">NPDC002173</strain>
    </source>
</reference>
<dbReference type="InterPro" id="IPR050248">
    <property type="entry name" value="Polysacc_deacetylase_ArnD"/>
</dbReference>
<name>A0ABW6SY44_9ACTN</name>
<dbReference type="SUPFAM" id="SSF88713">
    <property type="entry name" value="Glycoside hydrolase/deacetylase"/>
    <property type="match status" value="1"/>
</dbReference>
<organism evidence="2 3">
    <name type="scientific">Microtetraspora malaysiensis</name>
    <dbReference type="NCBI Taxonomy" id="161358"/>
    <lineage>
        <taxon>Bacteria</taxon>
        <taxon>Bacillati</taxon>
        <taxon>Actinomycetota</taxon>
        <taxon>Actinomycetes</taxon>
        <taxon>Streptosporangiales</taxon>
        <taxon>Streptosporangiaceae</taxon>
        <taxon>Microtetraspora</taxon>
    </lineage>
</organism>
<evidence type="ECO:0000313" key="2">
    <source>
        <dbReference type="EMBL" id="MFF3668580.1"/>
    </source>
</evidence>
<sequence length="261" mass="28832">MNATEVRRRWLKLLAALLAVLLFGAMGMYQLMNARTFQLAGELTDRVATDEKVVALTFDDGPDEHTPEIIDILAEQRVRATFFVIGSQVEARPQDAQALVAGGHQLANHTYTHRRMVFVSPATVASEVERADAAIRMAGQRGEIPFRPPTGKKLLVLPLYLADNQRRTVMWDVEPDSGTTPTAAEIVAAVRKETRPGSIILLHPWYASGRNTREAIKGLITGLRDQGYRFVTVSELLAGRGDQAPSGWGWRFSISGASRHM</sequence>
<evidence type="ECO:0000313" key="3">
    <source>
        <dbReference type="Proteomes" id="UP001602013"/>
    </source>
</evidence>
<dbReference type="Proteomes" id="UP001602013">
    <property type="component" value="Unassembled WGS sequence"/>
</dbReference>
<gene>
    <name evidence="2" type="ORF">ACFYXI_23630</name>
</gene>
<dbReference type="Gene3D" id="3.20.20.370">
    <property type="entry name" value="Glycoside hydrolase/deacetylase"/>
    <property type="match status" value="1"/>
</dbReference>
<protein>
    <submittedName>
        <fullName evidence="2">Polysaccharide deacetylase family protein</fullName>
    </submittedName>
</protein>
<dbReference type="PANTHER" id="PTHR10587:SF125">
    <property type="entry name" value="POLYSACCHARIDE DEACETYLASE YHEN-RELATED"/>
    <property type="match status" value="1"/>
</dbReference>
<keyword evidence="3" id="KW-1185">Reference proteome</keyword>
<evidence type="ECO:0000259" key="1">
    <source>
        <dbReference type="PROSITE" id="PS51677"/>
    </source>
</evidence>
<dbReference type="RefSeq" id="WP_387414192.1">
    <property type="nucleotide sequence ID" value="NZ_JBIASD010000016.1"/>
</dbReference>
<dbReference type="InterPro" id="IPR011330">
    <property type="entry name" value="Glyco_hydro/deAcase_b/a-brl"/>
</dbReference>
<dbReference type="Pfam" id="PF01522">
    <property type="entry name" value="Polysacc_deac_1"/>
    <property type="match status" value="1"/>
</dbReference>